<comment type="subcellular location">
    <subcellularLocation>
        <location evidence="1">Cell membrane</location>
        <topology evidence="1">Multi-pass membrane protein</topology>
    </subcellularLocation>
</comment>
<dbReference type="Pfam" id="PF05977">
    <property type="entry name" value="MFS_3"/>
    <property type="match status" value="1"/>
</dbReference>
<sequence length="416" mass="45539">MGQNVLKNKNFLLMGSSKLISTLGTFIQNTAFALYVLDKTQSSTLFATVLMATLIPKILVGLFCGVLVDWFDRKKLIVLLDVISGGILLAIYGMSYTTDISLIIIYIISISLGVISAVYEPTSISILPTLVEADQLESANALNMIITAIGNIAGPLLGVIIYGAFGIKMSLIFNSLSFFVGAFINMFLKVAKGMQNVSDKHTVSKFIEDFVYGFKFLFSNKKLKLIVLCVLVQNCFFNGATTVGIPFIARVEFKVTNEQFALIDITVILGALIGSVLSGIIRKNKTTNQLFINMLIYISICFAGIAIIMTGIFRSSTLSYYSILFIYLILGITSINVTIAFQVDLQKEVDNNILGRISSLVYSIIMVSIPLGQAIFGWMFDNINPVIPFIITTIIVIGVALSFKGFTRNDEVPVEG</sequence>
<evidence type="ECO:0000313" key="9">
    <source>
        <dbReference type="EMBL" id="NRV12371.1"/>
    </source>
</evidence>
<dbReference type="EMBL" id="JABSXK010000001">
    <property type="protein sequence ID" value="NRV12371.1"/>
    <property type="molecule type" value="Genomic_DNA"/>
</dbReference>
<feature type="transmembrane region" description="Helical" evidence="7">
    <location>
        <begin position="12"/>
        <end position="37"/>
    </location>
</feature>
<evidence type="ECO:0000256" key="4">
    <source>
        <dbReference type="ARBA" id="ARBA00022692"/>
    </source>
</evidence>
<evidence type="ECO:0000313" key="10">
    <source>
        <dbReference type="Proteomes" id="UP000821656"/>
    </source>
</evidence>
<dbReference type="CDD" id="cd06173">
    <property type="entry name" value="MFS_MefA_like"/>
    <property type="match status" value="1"/>
</dbReference>
<evidence type="ECO:0000256" key="5">
    <source>
        <dbReference type="ARBA" id="ARBA00022989"/>
    </source>
</evidence>
<dbReference type="SUPFAM" id="SSF103473">
    <property type="entry name" value="MFS general substrate transporter"/>
    <property type="match status" value="1"/>
</dbReference>
<dbReference type="PANTHER" id="PTHR43266">
    <property type="entry name" value="MACROLIDE-EFFLUX PROTEIN"/>
    <property type="match status" value="1"/>
</dbReference>
<dbReference type="Gene3D" id="1.20.1250.20">
    <property type="entry name" value="MFS general substrate transporter like domains"/>
    <property type="match status" value="1"/>
</dbReference>
<keyword evidence="6 7" id="KW-0472">Membrane</keyword>
<feature type="transmembrane region" description="Helical" evidence="7">
    <location>
        <begin position="171"/>
        <end position="188"/>
    </location>
</feature>
<dbReference type="InterPro" id="IPR010290">
    <property type="entry name" value="TM_effector"/>
</dbReference>
<keyword evidence="2" id="KW-0813">Transport</keyword>
<feature type="transmembrane region" description="Helical" evidence="7">
    <location>
        <begin position="360"/>
        <end position="380"/>
    </location>
</feature>
<keyword evidence="5 7" id="KW-1133">Transmembrane helix</keyword>
<feature type="transmembrane region" description="Helical" evidence="7">
    <location>
        <begin position="100"/>
        <end position="119"/>
    </location>
</feature>
<comment type="caution">
    <text evidence="9">The sequence shown here is derived from an EMBL/GenBank/DDBJ whole genome shotgun (WGS) entry which is preliminary data.</text>
</comment>
<evidence type="ECO:0000256" key="2">
    <source>
        <dbReference type="ARBA" id="ARBA00022448"/>
    </source>
</evidence>
<dbReference type="PROSITE" id="PS50850">
    <property type="entry name" value="MFS"/>
    <property type="match status" value="1"/>
</dbReference>
<dbReference type="AlphaFoldDB" id="A0A9Q5GLF6"/>
<dbReference type="RefSeq" id="WP_077306207.1">
    <property type="nucleotide sequence ID" value="NZ_CP016090.1"/>
</dbReference>
<evidence type="ECO:0000256" key="3">
    <source>
        <dbReference type="ARBA" id="ARBA00022475"/>
    </source>
</evidence>
<feature type="transmembrane region" description="Helical" evidence="7">
    <location>
        <begin position="76"/>
        <end position="94"/>
    </location>
</feature>
<reference evidence="9" key="1">
    <citation type="submission" date="2020-05" db="EMBL/GenBank/DDBJ databases">
        <title>Genomic insights into acetone-butanol-ethanol (ABE) fermentation by sequencing solventogenic clostridia strains.</title>
        <authorList>
            <person name="Brown S."/>
        </authorList>
    </citation>
    <scope>NUCLEOTIDE SEQUENCE</scope>
    <source>
        <strain evidence="9">DJ126</strain>
    </source>
</reference>
<proteinExistence type="predicted"/>
<gene>
    <name evidence="9" type="ORF">DFH45_005334</name>
</gene>
<feature type="transmembrane region" description="Helical" evidence="7">
    <location>
        <begin position="290"/>
        <end position="313"/>
    </location>
</feature>
<evidence type="ECO:0000256" key="7">
    <source>
        <dbReference type="SAM" id="Phobius"/>
    </source>
</evidence>
<dbReference type="GO" id="GO:0022857">
    <property type="term" value="F:transmembrane transporter activity"/>
    <property type="evidence" value="ECO:0007669"/>
    <property type="project" value="InterPro"/>
</dbReference>
<keyword evidence="3" id="KW-1003">Cell membrane</keyword>
<feature type="transmembrane region" description="Helical" evidence="7">
    <location>
        <begin position="319"/>
        <end position="339"/>
    </location>
</feature>
<evidence type="ECO:0000256" key="6">
    <source>
        <dbReference type="ARBA" id="ARBA00023136"/>
    </source>
</evidence>
<accession>A0A9Q5GLF6</accession>
<keyword evidence="4 7" id="KW-0812">Transmembrane</keyword>
<dbReference type="InterPro" id="IPR020846">
    <property type="entry name" value="MFS_dom"/>
</dbReference>
<dbReference type="Proteomes" id="UP000821656">
    <property type="component" value="Unassembled WGS sequence"/>
</dbReference>
<dbReference type="InterPro" id="IPR036259">
    <property type="entry name" value="MFS_trans_sf"/>
</dbReference>
<name>A0A9Q5GLF6_CLOBE</name>
<feature type="domain" description="Major facilitator superfamily (MFS) profile" evidence="8">
    <location>
        <begin position="10"/>
        <end position="410"/>
    </location>
</feature>
<protein>
    <submittedName>
        <fullName evidence="9">MFS family permease</fullName>
    </submittedName>
</protein>
<evidence type="ECO:0000256" key="1">
    <source>
        <dbReference type="ARBA" id="ARBA00004651"/>
    </source>
</evidence>
<dbReference type="GO" id="GO:0005886">
    <property type="term" value="C:plasma membrane"/>
    <property type="evidence" value="ECO:0007669"/>
    <property type="project" value="UniProtKB-SubCell"/>
</dbReference>
<feature type="transmembrane region" description="Helical" evidence="7">
    <location>
        <begin position="225"/>
        <end position="248"/>
    </location>
</feature>
<organism evidence="9 10">
    <name type="scientific">Clostridium beijerinckii</name>
    <name type="common">Clostridium MP</name>
    <dbReference type="NCBI Taxonomy" id="1520"/>
    <lineage>
        <taxon>Bacteria</taxon>
        <taxon>Bacillati</taxon>
        <taxon>Bacillota</taxon>
        <taxon>Clostridia</taxon>
        <taxon>Eubacteriales</taxon>
        <taxon>Clostridiaceae</taxon>
        <taxon>Clostridium</taxon>
    </lineage>
</organism>
<feature type="transmembrane region" description="Helical" evidence="7">
    <location>
        <begin position="386"/>
        <end position="403"/>
    </location>
</feature>
<feature type="transmembrane region" description="Helical" evidence="7">
    <location>
        <begin position="43"/>
        <end position="64"/>
    </location>
</feature>
<dbReference type="PANTHER" id="PTHR43266:SF2">
    <property type="entry name" value="MAJOR FACILITATOR SUPERFAMILY (MFS) PROFILE DOMAIN-CONTAINING PROTEIN"/>
    <property type="match status" value="1"/>
</dbReference>
<evidence type="ECO:0000259" key="8">
    <source>
        <dbReference type="PROSITE" id="PS50850"/>
    </source>
</evidence>
<feature type="transmembrane region" description="Helical" evidence="7">
    <location>
        <begin position="140"/>
        <end position="165"/>
    </location>
</feature>
<feature type="transmembrane region" description="Helical" evidence="7">
    <location>
        <begin position="260"/>
        <end position="281"/>
    </location>
</feature>